<accession>A0ABN7L7V1</accession>
<keyword evidence="9" id="KW-0472">Membrane</keyword>
<dbReference type="PROSITE" id="PS50893">
    <property type="entry name" value="ABC_TRANSPORTER_2"/>
    <property type="match status" value="2"/>
</dbReference>
<dbReference type="PROSITE" id="PS00211">
    <property type="entry name" value="ABC_TRANSPORTER_1"/>
    <property type="match status" value="1"/>
</dbReference>
<dbReference type="RefSeq" id="WP_211610742.1">
    <property type="nucleotide sequence ID" value="NZ_CAJNBK010000003.1"/>
</dbReference>
<protein>
    <submittedName>
        <fullName evidence="11">Ribose import ATP-binding protein RbsA</fullName>
    </submittedName>
</protein>
<evidence type="ECO:0000256" key="1">
    <source>
        <dbReference type="ARBA" id="ARBA00022448"/>
    </source>
</evidence>
<evidence type="ECO:0000256" key="9">
    <source>
        <dbReference type="ARBA" id="ARBA00023136"/>
    </source>
</evidence>
<keyword evidence="6" id="KW-0547">Nucleotide-binding</keyword>
<comment type="caution">
    <text evidence="11">The sequence shown here is derived from an EMBL/GenBank/DDBJ whole genome shotgun (WGS) entry which is preliminary data.</text>
</comment>
<dbReference type="Pfam" id="PF00005">
    <property type="entry name" value="ABC_tran"/>
    <property type="match status" value="2"/>
</dbReference>
<feature type="domain" description="ABC transporter" evidence="10">
    <location>
        <begin position="11"/>
        <end position="247"/>
    </location>
</feature>
<sequence length="527" mass="56298">MQQSPSAVPRLELRHASKSFGRVRALSDGDLALWPGEVHALLGENGAGKSTLVKILAGVHQPDTGELRVDGVVRRFATAAVARDAGLAVIYQEPTLFFDLSIAENIFMGRQPVDRIGRIQYDTMRREVDGLLASLGVDLRADQLVRGLSIADQQVIEIAKALSLNANVLIMDEPTAALSLPEVERLFAIVRKLRERDVAILFITHRLDEVFTLTQRVTIMRDGAKVFDGLTADLTTESIVAKMVGRDLETFYPKTDRPPGEVRLSVRGLTRVGVFKDISFDVRAGEIVALAGLVGAGRSEVARAIFGIDPLDSGEILIGGKRLARGSPPAAVRAGLALVPEDRRQQGLALELSIARNASMTVLGRLVKHGLISTRSETQLANQWGTRLRLKAGDPNAPVGTLSGGNQQKVVLGKWLATSPKVLIVDEPTRGIDVGAKAEVYGALAELVRDGMAVLMISSELPEVLGMADRVLVMHEGRISADIARAEADEERIMGAALGQPASLLGQAPKQVLRPEGSAPGGLGGAA</sequence>
<dbReference type="PANTHER" id="PTHR43790:SF3">
    <property type="entry name" value="D-ALLOSE IMPORT ATP-BINDING PROTEIN ALSA-RELATED"/>
    <property type="match status" value="1"/>
</dbReference>
<dbReference type="GO" id="GO:0005524">
    <property type="term" value="F:ATP binding"/>
    <property type="evidence" value="ECO:0007669"/>
    <property type="project" value="UniProtKB-KW"/>
</dbReference>
<dbReference type="InterPro" id="IPR003593">
    <property type="entry name" value="AAA+_ATPase"/>
</dbReference>
<dbReference type="Proteomes" id="UP000672526">
    <property type="component" value="Unassembled WGS sequence"/>
</dbReference>
<evidence type="ECO:0000256" key="2">
    <source>
        <dbReference type="ARBA" id="ARBA00022475"/>
    </source>
</evidence>
<reference evidence="11 12" key="1">
    <citation type="submission" date="2021-02" db="EMBL/GenBank/DDBJ databases">
        <authorList>
            <person name="Vanwijnsberghe S."/>
        </authorList>
    </citation>
    <scope>NUCLEOTIDE SEQUENCE [LARGE SCALE GENOMIC DNA]</scope>
    <source>
        <strain evidence="11 12">LMG 31837</strain>
    </source>
</reference>
<evidence type="ECO:0000256" key="6">
    <source>
        <dbReference type="ARBA" id="ARBA00022741"/>
    </source>
</evidence>
<keyword evidence="5" id="KW-0677">Repeat</keyword>
<dbReference type="InterPro" id="IPR003439">
    <property type="entry name" value="ABC_transporter-like_ATP-bd"/>
</dbReference>
<evidence type="ECO:0000256" key="8">
    <source>
        <dbReference type="ARBA" id="ARBA00022967"/>
    </source>
</evidence>
<gene>
    <name evidence="11" type="primary">rbsA_2</name>
    <name evidence="11" type="ORF">R69888_01932</name>
</gene>
<evidence type="ECO:0000256" key="7">
    <source>
        <dbReference type="ARBA" id="ARBA00022840"/>
    </source>
</evidence>
<keyword evidence="1" id="KW-0813">Transport</keyword>
<keyword evidence="12" id="KW-1185">Reference proteome</keyword>
<keyword evidence="4" id="KW-0762">Sugar transport</keyword>
<feature type="domain" description="ABC transporter" evidence="10">
    <location>
        <begin position="259"/>
        <end position="501"/>
    </location>
</feature>
<dbReference type="PANTHER" id="PTHR43790">
    <property type="entry name" value="CARBOHYDRATE TRANSPORT ATP-BINDING PROTEIN MG119-RELATED"/>
    <property type="match status" value="1"/>
</dbReference>
<keyword evidence="8" id="KW-1278">Translocase</keyword>
<proteinExistence type="predicted"/>
<dbReference type="InterPro" id="IPR027417">
    <property type="entry name" value="P-loop_NTPase"/>
</dbReference>
<keyword evidence="7 11" id="KW-0067">ATP-binding</keyword>
<dbReference type="SUPFAM" id="SSF52540">
    <property type="entry name" value="P-loop containing nucleoside triphosphate hydrolases"/>
    <property type="match status" value="2"/>
</dbReference>
<keyword evidence="2" id="KW-1003">Cell membrane</keyword>
<name>A0ABN7L7V1_9BURK</name>
<evidence type="ECO:0000256" key="3">
    <source>
        <dbReference type="ARBA" id="ARBA00022519"/>
    </source>
</evidence>
<dbReference type="SMART" id="SM00382">
    <property type="entry name" value="AAA"/>
    <property type="match status" value="2"/>
</dbReference>
<dbReference type="Gene3D" id="3.40.50.300">
    <property type="entry name" value="P-loop containing nucleotide triphosphate hydrolases"/>
    <property type="match status" value="2"/>
</dbReference>
<evidence type="ECO:0000256" key="5">
    <source>
        <dbReference type="ARBA" id="ARBA00022737"/>
    </source>
</evidence>
<evidence type="ECO:0000313" key="11">
    <source>
        <dbReference type="EMBL" id="CAE6727747.1"/>
    </source>
</evidence>
<dbReference type="InterPro" id="IPR017871">
    <property type="entry name" value="ABC_transporter-like_CS"/>
</dbReference>
<dbReference type="EMBL" id="CAJNBK010000003">
    <property type="protein sequence ID" value="CAE6727747.1"/>
    <property type="molecule type" value="Genomic_DNA"/>
</dbReference>
<dbReference type="CDD" id="cd03216">
    <property type="entry name" value="ABC_Carb_Monos_I"/>
    <property type="match status" value="1"/>
</dbReference>
<dbReference type="CDD" id="cd03215">
    <property type="entry name" value="ABC_Carb_Monos_II"/>
    <property type="match status" value="1"/>
</dbReference>
<evidence type="ECO:0000313" key="12">
    <source>
        <dbReference type="Proteomes" id="UP000672526"/>
    </source>
</evidence>
<evidence type="ECO:0000256" key="4">
    <source>
        <dbReference type="ARBA" id="ARBA00022597"/>
    </source>
</evidence>
<keyword evidence="3" id="KW-0997">Cell inner membrane</keyword>
<dbReference type="InterPro" id="IPR050107">
    <property type="entry name" value="ABC_carbohydrate_import_ATPase"/>
</dbReference>
<organism evidence="11 12">
    <name type="scientific">Paraburkholderia haematera</name>
    <dbReference type="NCBI Taxonomy" id="2793077"/>
    <lineage>
        <taxon>Bacteria</taxon>
        <taxon>Pseudomonadati</taxon>
        <taxon>Pseudomonadota</taxon>
        <taxon>Betaproteobacteria</taxon>
        <taxon>Burkholderiales</taxon>
        <taxon>Burkholderiaceae</taxon>
        <taxon>Paraburkholderia</taxon>
    </lineage>
</organism>
<evidence type="ECO:0000259" key="10">
    <source>
        <dbReference type="PROSITE" id="PS50893"/>
    </source>
</evidence>